<accession>A0AAE1NMA2</accession>
<feature type="region of interest" description="Disordered" evidence="1">
    <location>
        <begin position="37"/>
        <end position="85"/>
    </location>
</feature>
<reference evidence="2" key="1">
    <citation type="submission" date="2023-11" db="EMBL/GenBank/DDBJ databases">
        <title>Genome assemblies of two species of porcelain crab, Petrolisthes cinctipes and Petrolisthes manimaculis (Anomura: Porcellanidae).</title>
        <authorList>
            <person name="Angst P."/>
        </authorList>
    </citation>
    <scope>NUCLEOTIDE SEQUENCE</scope>
    <source>
        <strain evidence="2">PB745_02</strain>
        <tissue evidence="2">Gill</tissue>
    </source>
</reference>
<protein>
    <submittedName>
        <fullName evidence="2">Uncharacterized protein</fullName>
    </submittedName>
</protein>
<keyword evidence="3" id="KW-1185">Reference proteome</keyword>
<comment type="caution">
    <text evidence="2">The sequence shown here is derived from an EMBL/GenBank/DDBJ whole genome shotgun (WGS) entry which is preliminary data.</text>
</comment>
<dbReference type="Proteomes" id="UP001292094">
    <property type="component" value="Unassembled WGS sequence"/>
</dbReference>
<proteinExistence type="predicted"/>
<organism evidence="2 3">
    <name type="scientific">Petrolisthes manimaculis</name>
    <dbReference type="NCBI Taxonomy" id="1843537"/>
    <lineage>
        <taxon>Eukaryota</taxon>
        <taxon>Metazoa</taxon>
        <taxon>Ecdysozoa</taxon>
        <taxon>Arthropoda</taxon>
        <taxon>Crustacea</taxon>
        <taxon>Multicrustacea</taxon>
        <taxon>Malacostraca</taxon>
        <taxon>Eumalacostraca</taxon>
        <taxon>Eucarida</taxon>
        <taxon>Decapoda</taxon>
        <taxon>Pleocyemata</taxon>
        <taxon>Anomura</taxon>
        <taxon>Galatheoidea</taxon>
        <taxon>Porcellanidae</taxon>
        <taxon>Petrolisthes</taxon>
    </lineage>
</organism>
<dbReference type="EMBL" id="JAWZYT010004745">
    <property type="protein sequence ID" value="KAK4292734.1"/>
    <property type="molecule type" value="Genomic_DNA"/>
</dbReference>
<dbReference type="AlphaFoldDB" id="A0AAE1NMA2"/>
<sequence length="85" mass="9622">MGRPRIDGCAVPTAAHCFGREPVACCSRECGFVKQEQEEQKEREGNGEEEQKEKKGKGEEEQKEREGKGEEEQKEMEEGCGFVKQ</sequence>
<evidence type="ECO:0000313" key="2">
    <source>
        <dbReference type="EMBL" id="KAK4292734.1"/>
    </source>
</evidence>
<evidence type="ECO:0000256" key="1">
    <source>
        <dbReference type="SAM" id="MobiDB-lite"/>
    </source>
</evidence>
<gene>
    <name evidence="2" type="ORF">Pmani_034520</name>
</gene>
<feature type="compositionally biased region" description="Basic and acidic residues" evidence="1">
    <location>
        <begin position="37"/>
        <end position="71"/>
    </location>
</feature>
<name>A0AAE1NMA2_9EUCA</name>
<evidence type="ECO:0000313" key="3">
    <source>
        <dbReference type="Proteomes" id="UP001292094"/>
    </source>
</evidence>